<gene>
    <name evidence="2" type="ORF">BDZ83DRAFT_35774</name>
</gene>
<feature type="region of interest" description="Disordered" evidence="1">
    <location>
        <begin position="238"/>
        <end position="346"/>
    </location>
</feature>
<dbReference type="Proteomes" id="UP001244207">
    <property type="component" value="Unassembled WGS sequence"/>
</dbReference>
<dbReference type="EMBL" id="JAHMHS010000011">
    <property type="protein sequence ID" value="KAK1729545.1"/>
    <property type="molecule type" value="Genomic_DNA"/>
</dbReference>
<dbReference type="RefSeq" id="XP_060369600.1">
    <property type="nucleotide sequence ID" value="XM_060502557.1"/>
</dbReference>
<comment type="caution">
    <text evidence="2">The sequence shown here is derived from an EMBL/GenBank/DDBJ whole genome shotgun (WGS) entry which is preliminary data.</text>
</comment>
<name>A0AAD8XLE1_GLOAC</name>
<proteinExistence type="predicted"/>
<keyword evidence="3" id="KW-1185">Reference proteome</keyword>
<evidence type="ECO:0000256" key="1">
    <source>
        <dbReference type="SAM" id="MobiDB-lite"/>
    </source>
</evidence>
<evidence type="ECO:0000313" key="3">
    <source>
        <dbReference type="Proteomes" id="UP001244207"/>
    </source>
</evidence>
<organism evidence="2 3">
    <name type="scientific">Glomerella acutata</name>
    <name type="common">Colletotrichum acutatum</name>
    <dbReference type="NCBI Taxonomy" id="27357"/>
    <lineage>
        <taxon>Eukaryota</taxon>
        <taxon>Fungi</taxon>
        <taxon>Dikarya</taxon>
        <taxon>Ascomycota</taxon>
        <taxon>Pezizomycotina</taxon>
        <taxon>Sordariomycetes</taxon>
        <taxon>Hypocreomycetidae</taxon>
        <taxon>Glomerellales</taxon>
        <taxon>Glomerellaceae</taxon>
        <taxon>Colletotrichum</taxon>
        <taxon>Colletotrichum acutatum species complex</taxon>
    </lineage>
</organism>
<dbReference type="AlphaFoldDB" id="A0AAD8XLE1"/>
<reference evidence="2" key="1">
    <citation type="submission" date="2021-12" db="EMBL/GenBank/DDBJ databases">
        <title>Comparative genomics, transcriptomics and evolutionary studies reveal genomic signatures of adaptation to plant cell wall in hemibiotrophic fungi.</title>
        <authorList>
            <consortium name="DOE Joint Genome Institute"/>
            <person name="Baroncelli R."/>
            <person name="Diaz J.F."/>
            <person name="Benocci T."/>
            <person name="Peng M."/>
            <person name="Battaglia E."/>
            <person name="Haridas S."/>
            <person name="Andreopoulos W."/>
            <person name="Labutti K."/>
            <person name="Pangilinan J."/>
            <person name="Floch G.L."/>
            <person name="Makela M.R."/>
            <person name="Henrissat B."/>
            <person name="Grigoriev I.V."/>
            <person name="Crouch J.A."/>
            <person name="De Vries R.P."/>
            <person name="Sukno S.A."/>
            <person name="Thon M.R."/>
        </authorList>
    </citation>
    <scope>NUCLEOTIDE SEQUENCE</scope>
    <source>
        <strain evidence="2">CBS 112980</strain>
    </source>
</reference>
<dbReference type="GeneID" id="85386456"/>
<protein>
    <submittedName>
        <fullName evidence="2">Uncharacterized protein</fullName>
    </submittedName>
</protein>
<accession>A0AAD8XLE1</accession>
<evidence type="ECO:0000313" key="2">
    <source>
        <dbReference type="EMBL" id="KAK1729545.1"/>
    </source>
</evidence>
<sequence length="367" mass="40165">MGKDKLTNTPRPQDPQDSPRRAPRDLVRISLFQARVTSKPANLTPPAKTKESVETRVAGDQQVRPGEHKVPSPTRVRQVASLQNRGLAQSRPIHPRTQRTSFPDPRSSHSFSPNIATFPGGVFILSIQRCVCVALRYPFLKLLAPVPLPLRHPPLAFFFFLHPLHVIPPPSPPQPPSDKGDLAAPLRANGLPCLPFSIFCNRRRKANRESHLPSPLTQPATQLEPVAPTSLIFIHHKQQPASIPNNGRPRQAPRVRRSSPSTPATSLPGLRLPASPGRPRRLRHPSAGTILLPRPGDELRPSARPLPTSGTAVPPGTISSPRTLPAPGPVRTAVPTAGRLLPGQPRRRLGRRHYGWSARCARVLLLS</sequence>
<feature type="compositionally biased region" description="Basic and acidic residues" evidence="1">
    <location>
        <begin position="17"/>
        <end position="27"/>
    </location>
</feature>
<feature type="region of interest" description="Disordered" evidence="1">
    <location>
        <begin position="1"/>
        <end position="108"/>
    </location>
</feature>